<evidence type="ECO:0000256" key="2">
    <source>
        <dbReference type="ARBA" id="ARBA00007857"/>
    </source>
</evidence>
<dbReference type="InterPro" id="IPR040007">
    <property type="entry name" value="Tho2"/>
</dbReference>
<feature type="compositionally biased region" description="Basic and acidic residues" evidence="5">
    <location>
        <begin position="30"/>
        <end position="39"/>
    </location>
</feature>
<dbReference type="InterPro" id="IPR032302">
    <property type="entry name" value="THOC2_N"/>
</dbReference>
<dbReference type="InParanoid" id="W3XC85"/>
<comment type="subcellular location">
    <subcellularLocation>
        <location evidence="1">Nucleus</location>
    </subcellularLocation>
</comment>
<feature type="compositionally biased region" description="Basic and acidic residues" evidence="5">
    <location>
        <begin position="1709"/>
        <end position="1755"/>
    </location>
</feature>
<feature type="compositionally biased region" description="Polar residues" evidence="5">
    <location>
        <begin position="2094"/>
        <end position="2112"/>
    </location>
</feature>
<dbReference type="RefSeq" id="XP_007831414.1">
    <property type="nucleotide sequence ID" value="XM_007833223.1"/>
</dbReference>
<dbReference type="eggNOG" id="KOG1874">
    <property type="taxonomic scope" value="Eukaryota"/>
</dbReference>
<dbReference type="InterPro" id="IPR021726">
    <property type="entry name" value="THO_THOC2_N"/>
</dbReference>
<feature type="compositionally biased region" description="Polar residues" evidence="5">
    <location>
        <begin position="1814"/>
        <end position="1824"/>
    </location>
</feature>
<keyword evidence="4" id="KW-0539">Nucleus</keyword>
<dbReference type="KEGG" id="pfy:PFICI_04642"/>
<dbReference type="GeneID" id="19269655"/>
<name>W3XC85_PESFW</name>
<feature type="compositionally biased region" description="Basic and acidic residues" evidence="5">
    <location>
        <begin position="2396"/>
        <end position="2412"/>
    </location>
</feature>
<dbReference type="HOGENOM" id="CLU_000511_1_0_1"/>
<dbReference type="Pfam" id="PF11732">
    <property type="entry name" value="Thoc2"/>
    <property type="match status" value="1"/>
</dbReference>
<feature type="compositionally biased region" description="Basic and acidic residues" evidence="5">
    <location>
        <begin position="537"/>
        <end position="553"/>
    </location>
</feature>
<feature type="compositionally biased region" description="Polar residues" evidence="5">
    <location>
        <begin position="1592"/>
        <end position="1603"/>
    </location>
</feature>
<accession>W3XC85</accession>
<dbReference type="OMA" id="QERWTCI"/>
<feature type="domain" description="THO complex subunit 2 N-terminal" evidence="8">
    <location>
        <begin position="122"/>
        <end position="866"/>
    </location>
</feature>
<dbReference type="OrthoDB" id="29024at2759"/>
<evidence type="ECO:0000256" key="4">
    <source>
        <dbReference type="ARBA" id="ARBA00023242"/>
    </source>
</evidence>
<dbReference type="GO" id="GO:0000445">
    <property type="term" value="C:THO complex part of transcription export complex"/>
    <property type="evidence" value="ECO:0007669"/>
    <property type="project" value="TreeGrafter"/>
</dbReference>
<evidence type="ECO:0000256" key="3">
    <source>
        <dbReference type="ARBA" id="ARBA00019596"/>
    </source>
</evidence>
<evidence type="ECO:0000259" key="6">
    <source>
        <dbReference type="Pfam" id="PF11262"/>
    </source>
</evidence>
<keyword evidence="10" id="KW-1185">Reference proteome</keyword>
<dbReference type="Pfam" id="PF11262">
    <property type="entry name" value="Tho2"/>
    <property type="match status" value="1"/>
</dbReference>
<dbReference type="InterPro" id="IPR021418">
    <property type="entry name" value="THO_THOC2_C"/>
</dbReference>
<feature type="domain" description="THO complex subunitTHOC2 C-terminal" evidence="6">
    <location>
        <begin position="1230"/>
        <end position="1544"/>
    </location>
</feature>
<evidence type="ECO:0000313" key="9">
    <source>
        <dbReference type="EMBL" id="ETS82766.1"/>
    </source>
</evidence>
<evidence type="ECO:0000259" key="8">
    <source>
        <dbReference type="Pfam" id="PF16134"/>
    </source>
</evidence>
<feature type="compositionally biased region" description="Basic and acidic residues" evidence="5">
    <location>
        <begin position="1948"/>
        <end position="1964"/>
    </location>
</feature>
<protein>
    <recommendedName>
        <fullName evidence="3">THO complex subunit 2</fullName>
    </recommendedName>
</protein>
<feature type="compositionally biased region" description="Basic and acidic residues" evidence="5">
    <location>
        <begin position="2028"/>
        <end position="2039"/>
    </location>
</feature>
<feature type="domain" description="THO complex subunitTHOC2 N-terminal" evidence="7">
    <location>
        <begin position="868"/>
        <end position="944"/>
    </location>
</feature>
<feature type="compositionally biased region" description="Polar residues" evidence="5">
    <location>
        <begin position="2200"/>
        <end position="2211"/>
    </location>
</feature>
<feature type="region of interest" description="Disordered" evidence="5">
    <location>
        <begin position="1152"/>
        <end position="1203"/>
    </location>
</feature>
<sequence>MPPKRKRNDVSEGAGRPSPHRPSDTNMAQQERDNSDNRRRSGAGGRNGRGRNNERRSSFNNSNNSNNRGPISPTSTRPPSSSSQISHPAPSQPTPTIAANTVAQLPQQRLAPLPTKYSYAVLTDARLETWQQSGRQEVVQHGIASRDDEDIEEVSTISQEFARAVLEHRLDPVDAGACMKEILGPDPENEDDRTSCEFDAHSLFADSISVFVDTGGEHDRNKGIINPLLTADFRDFVFATGISAKLLRQVLDVQVVEELGLTKGTFSKMRTRHATNSLYRQSNYNLLREESEGFAKLITELYSTAHAMNQEQLTKEQVEAGFERVKGLIGTFDLDVGRVLDIVFDVFASTMMRTYRYFTMFLRVSSWWPREQSIRYDPVRTGGLPRWALPGAAFLPSPEEQVIMDEQRQTRDVAFWDRAREIHLDAFFELGGRRAGETELEAFSVSAKSATSKDYSIDPVEWVETTKTLPPSGNRVAAQLYGFKLQYFISQARDKEDTVPANLFFLAAYLIKIGFISLPDLYAHIWPDDDKMDDVKEKRAQELEEKEKKDRQGAEPNALLKAGALPDDTATTAPTTRTREATATKSDANQKDTPGNDNTPSETLPEPKEVLKVDLLNHLLLVGAIPEALFILGRINWLTDAYPDEVIAPINRILLYSIDKVYRETLPKPADSTIVDVAKKDLAPDHAMPKGTLKLIDRPLPKALKWPFADGSAKNVRYEHYLKEWTDNVPICQTVDDVFTLCGTLLNVSGVQIGKSHTLLKKLAAIGAKSLGEDKSPRNLDRWRDLLKRTIFPALNLTTSNVDVVNSVWSLLRYFPVDVRYNMYAECYEGSISRLPAMAKAFKYARLDTLSVLKRLSKENLAKSAKSMAKVALFSPGVVCKVALDQIEAYSNLIEAFVECTRYFTDLGYDVLVWSLMSSLGGKQRSRTQEGSVLLTSRWLQALSKFSGKVFRRYSNMDPTPVIQYVNDQLARGNSTDLIILREFITSMGGIVSDVDFTDTQLAALTGGEELRKQTFINLGDKRFESGKSASRLMQALVHTKLAPRLLTNIAQYRQSAIYNLPEDETHIKYLATVIDDSQQALVQFVELLRSNLTPEQFDELVPSIPRLLKDFGMDPSLAFLIGRVSLAYYLTGPGATAAKGMRLMGSNEAVPDAEGDVTMDGKEADSTSPPSASTAGTDDAMAVDEPESNGTPSAEGPQATMNARRPNHFSEVLRPIVSAVQELLPPTIWELISPDFYVLFWSLQTSDLGIPASSYNAESLRLQKEQDFIKKDRSDMSRLGRAKAEQRKAEITQLASKLGSEATQCQERVSKTKMLLLKSAPSWMPASMSTSPEAADILIEDCIMPRVMLGPSDADFSFRMIKFMHDNQVANFNIMVLYDRLFTVNRLRSLIFGCTVREAEFLGRLIKHTLGDLSRWHKSKDVFEKEATRHGKHPAFAAASVNGKDAPTSMDHGHFKDQLWSWHRNLAATLKACLQGTEWLHIRNAITVLKAILDYFPAVTFHGKQFLQTLQQIAQREAATKNDDDGQNHRVDLSVTANTAASALKRFESKWVIVQSFRPNLAGDSTDDKAAEAVKNSKQSQLRPGAAEFRPQQSGGSTTRGKTTADDEDGEVQDSKGLAASAATAGANRKDSETDSPANVQRPSALPLRSELGKNSSRQSTPPVRSSNPSPAPNGGRREASKLSGLASLPPPPGLPSRPDVPIPGHFNQDERGHIRMSELNHARDARDQREPRTHREPRESREVREGRESRPTEAARSSRGRESYGTDRRSGEMPSKEPSRSERDRSMRSESSTRWDPSAGERDTRHSRDRASSATGARTGDSSRPPRDPQADTHAMPPPAQPDGQGPTVNPERARLINASDDGKRSSNASSEIMNPARAAIINDSRASGRSRDDSRERGGRPSSPSRREKQESRSSDATREERGDRHRFDQSRTNRNEPSVPSGPRGERDLDRSGSDRRDHNPFAGSGGSRGDAEHVKSSQQDPNYGRLNAVPSVVDTTSAPDAPRGRGRNMARGPQSSSQPPARSDQRHSNAEHGRGQSPDRGMPPSGPASSRGRRNPMHPPNNPSASNATPVGSSAPGIHPDRLRHLNTGPGSNTNSSQAPFPPSANSVAVHPDRLGRIDANPPSGPAQQRHAQLPPLQTPERPQIPTGPGNRQPSGSLPPTPSDRGTPISAPTGPSAPNDRSRGGSRRQIAGINNLLQGSQGSAPESVSRSGSLRGRSSRTNLAGSDAQVLTGASPVSTPVQEKPDLIPGSGRGGANGEERGSRSERSSRRHHEHGERARSSRHTSRERSPGRDRNKEHREFRERDPGTTASGNQQREGERESRRSGREASGTGANNRGAEAAGSGRGDGIRESRHNDNRGAGRHEDHGRGGSGGRGSGANNAGQAMGASRGDEQRLREPRNEDGGRGSRKRRSEEGGYAGPPSEGHKRPRHHR</sequence>
<feature type="compositionally biased region" description="Polar residues" evidence="5">
    <location>
        <begin position="585"/>
        <end position="602"/>
    </location>
</feature>
<feature type="compositionally biased region" description="Pro residues" evidence="5">
    <location>
        <begin position="1690"/>
        <end position="1703"/>
    </location>
</feature>
<dbReference type="STRING" id="1229662.W3XC85"/>
<evidence type="ECO:0000256" key="1">
    <source>
        <dbReference type="ARBA" id="ARBA00004123"/>
    </source>
</evidence>
<feature type="compositionally biased region" description="Low complexity" evidence="5">
    <location>
        <begin position="1167"/>
        <end position="1176"/>
    </location>
</feature>
<feature type="compositionally biased region" description="Low complexity" evidence="5">
    <location>
        <begin position="58"/>
        <end position="89"/>
    </location>
</feature>
<evidence type="ECO:0000259" key="7">
    <source>
        <dbReference type="Pfam" id="PF11732"/>
    </source>
</evidence>
<feature type="compositionally biased region" description="Low complexity" evidence="5">
    <location>
        <begin position="566"/>
        <end position="576"/>
    </location>
</feature>
<feature type="compositionally biased region" description="Basic and acidic residues" evidence="5">
    <location>
        <begin position="2322"/>
        <end position="2333"/>
    </location>
</feature>
<feature type="compositionally biased region" description="Low complexity" evidence="5">
    <location>
        <begin position="2212"/>
        <end position="2225"/>
    </location>
</feature>
<feature type="region of interest" description="Disordered" evidence="5">
    <location>
        <begin position="1563"/>
        <end position="2439"/>
    </location>
</feature>
<proteinExistence type="inferred from homology"/>
<dbReference type="FunCoup" id="W3XC85">
    <property type="interactions" value="602"/>
</dbReference>
<organism evidence="9 10">
    <name type="scientific">Pestalotiopsis fici (strain W106-1 / CGMCC3.15140)</name>
    <dbReference type="NCBI Taxonomy" id="1229662"/>
    <lineage>
        <taxon>Eukaryota</taxon>
        <taxon>Fungi</taxon>
        <taxon>Dikarya</taxon>
        <taxon>Ascomycota</taxon>
        <taxon>Pezizomycotina</taxon>
        <taxon>Sordariomycetes</taxon>
        <taxon>Xylariomycetidae</taxon>
        <taxon>Amphisphaeriales</taxon>
        <taxon>Sporocadaceae</taxon>
        <taxon>Pestalotiopsis</taxon>
    </lineage>
</organism>
<comment type="similarity">
    <text evidence="2">Belongs to the THOC2 family.</text>
</comment>
<dbReference type="PANTHER" id="PTHR21597">
    <property type="entry name" value="THO2 PROTEIN"/>
    <property type="match status" value="1"/>
</dbReference>
<evidence type="ECO:0000256" key="5">
    <source>
        <dbReference type="SAM" id="MobiDB-lite"/>
    </source>
</evidence>
<gene>
    <name evidence="9" type="ORF">PFICI_04642</name>
</gene>
<feature type="region of interest" description="Disordered" evidence="5">
    <location>
        <begin position="537"/>
        <end position="606"/>
    </location>
</feature>
<dbReference type="EMBL" id="KI912111">
    <property type="protein sequence ID" value="ETS82766.1"/>
    <property type="molecule type" value="Genomic_DNA"/>
</dbReference>
<dbReference type="PANTHER" id="PTHR21597:SF0">
    <property type="entry name" value="THO COMPLEX SUBUNIT 2"/>
    <property type="match status" value="1"/>
</dbReference>
<feature type="compositionally biased region" description="Basic and acidic residues" evidence="5">
    <location>
        <begin position="2354"/>
        <end position="2375"/>
    </location>
</feature>
<feature type="compositionally biased region" description="Basic and acidic residues" evidence="5">
    <location>
        <begin position="1761"/>
        <end position="1813"/>
    </location>
</feature>
<evidence type="ECO:0000313" key="10">
    <source>
        <dbReference type="Proteomes" id="UP000030651"/>
    </source>
</evidence>
<dbReference type="GO" id="GO:0006406">
    <property type="term" value="P:mRNA export from nucleus"/>
    <property type="evidence" value="ECO:0007669"/>
    <property type="project" value="InterPro"/>
</dbReference>
<feature type="compositionally biased region" description="Polar residues" evidence="5">
    <location>
        <begin position="1654"/>
        <end position="1670"/>
    </location>
</feature>
<dbReference type="GO" id="GO:0003729">
    <property type="term" value="F:mRNA binding"/>
    <property type="evidence" value="ECO:0007669"/>
    <property type="project" value="TreeGrafter"/>
</dbReference>
<dbReference type="Pfam" id="PF16134">
    <property type="entry name" value="THOC2_N"/>
    <property type="match status" value="1"/>
</dbReference>
<feature type="compositionally biased region" description="Basic and acidic residues" evidence="5">
    <location>
        <begin position="1892"/>
        <end position="1938"/>
    </location>
</feature>
<dbReference type="Proteomes" id="UP000030651">
    <property type="component" value="Unassembled WGS sequence"/>
</dbReference>
<feature type="compositionally biased region" description="Basic and acidic residues" evidence="5">
    <location>
        <begin position="2263"/>
        <end position="2312"/>
    </location>
</feature>
<feature type="region of interest" description="Disordered" evidence="5">
    <location>
        <begin position="1"/>
        <end position="96"/>
    </location>
</feature>
<reference evidence="10" key="1">
    <citation type="journal article" date="2015" name="BMC Genomics">
        <title>Genomic and transcriptomic analysis of the endophytic fungus Pestalotiopsis fici reveals its lifestyle and high potential for synthesis of natural products.</title>
        <authorList>
            <person name="Wang X."/>
            <person name="Zhang X."/>
            <person name="Liu L."/>
            <person name="Xiang M."/>
            <person name="Wang W."/>
            <person name="Sun X."/>
            <person name="Che Y."/>
            <person name="Guo L."/>
            <person name="Liu G."/>
            <person name="Guo L."/>
            <person name="Wang C."/>
            <person name="Yin W.B."/>
            <person name="Stadler M."/>
            <person name="Zhang X."/>
            <person name="Liu X."/>
        </authorList>
    </citation>
    <scope>NUCLEOTIDE SEQUENCE [LARGE SCALE GENOMIC DNA]</scope>
    <source>
        <strain evidence="10">W106-1 / CGMCC3.15140</strain>
    </source>
</reference>
<dbReference type="GO" id="GO:0006397">
    <property type="term" value="P:mRNA processing"/>
    <property type="evidence" value="ECO:0007669"/>
    <property type="project" value="InterPro"/>
</dbReference>